<feature type="compositionally biased region" description="Basic residues" evidence="1">
    <location>
        <begin position="61"/>
        <end position="71"/>
    </location>
</feature>
<dbReference type="EMBL" id="LT882677">
    <property type="protein sequence ID" value="SMY21045.1"/>
    <property type="molecule type" value="Genomic_DNA"/>
</dbReference>
<reference evidence="3 4" key="1">
    <citation type="submission" date="2016-10" db="EMBL/GenBank/DDBJ databases">
        <authorList>
            <person name="Varghese N."/>
        </authorList>
    </citation>
    <scope>NUCLEOTIDE SEQUENCE [LARGE SCALE GENOMIC DNA]</scope>
</reference>
<dbReference type="AlphaFoldDB" id="A0A1Y6L9Q2"/>
<sequence length="416" mass="47604">MLKYGHIQQLNHVSFRPRIAKALQMDSDDCYKELMGNLADGEELAKHEFILRDPHPPGPYSRKHRKKGQQRMRREEAYLKERRREQTSSFAWNGLTATSTWAAVATFKLVRSQLSEKSQLSLRNEICEQPFFIPRPILRNLGITHRRVPVLSIGKDVFPDNASFIDAMQLLLEKSGKGLKRSPADRSFEAWGYRSFWVALPCVPPEFNNAQLQNDRKDLFPLFGRKDYARLQTNAASEVRSLMDTVEHDFLAEGGPWIGGSECGLADIHAMWMIKWALFTLDMQKQPGMGRDEFPKLYKWVEGIPKHDEDIEKNDKIDEEKAREIVLGSEYAMPDIGIDAKDPLGYKAGEEVYVEPTDADPGQHPQHGKLLGLNKNKVVIELENRLRMHFPRIGYVVHRSSDMPIVKKAKEAIGLA</sequence>
<proteinExistence type="predicted"/>
<feature type="region of interest" description="Disordered" evidence="1">
    <location>
        <begin position="50"/>
        <end position="72"/>
    </location>
</feature>
<evidence type="ECO:0000256" key="1">
    <source>
        <dbReference type="SAM" id="MobiDB-lite"/>
    </source>
</evidence>
<feature type="domain" description="DUF7962" evidence="2">
    <location>
        <begin position="200"/>
        <end position="302"/>
    </location>
</feature>
<organism evidence="3 4">
    <name type="scientific">Zymoseptoria tritici ST99CH_1A5</name>
    <dbReference type="NCBI Taxonomy" id="1276529"/>
    <lineage>
        <taxon>Eukaryota</taxon>
        <taxon>Fungi</taxon>
        <taxon>Dikarya</taxon>
        <taxon>Ascomycota</taxon>
        <taxon>Pezizomycotina</taxon>
        <taxon>Dothideomycetes</taxon>
        <taxon>Dothideomycetidae</taxon>
        <taxon>Mycosphaerellales</taxon>
        <taxon>Mycosphaerellaceae</taxon>
        <taxon>Zymoseptoria</taxon>
    </lineage>
</organism>
<name>A0A1Y6L9Q2_ZYMTR</name>
<dbReference type="SUPFAM" id="SSF47616">
    <property type="entry name" value="GST C-terminal domain-like"/>
    <property type="match status" value="1"/>
</dbReference>
<protein>
    <recommendedName>
        <fullName evidence="2">DUF7962 domain-containing protein</fullName>
    </recommendedName>
</protein>
<dbReference type="Gene3D" id="1.20.1050.10">
    <property type="match status" value="1"/>
</dbReference>
<dbReference type="Proteomes" id="UP000215453">
    <property type="component" value="Chromosome 2"/>
</dbReference>
<evidence type="ECO:0000259" key="2">
    <source>
        <dbReference type="Pfam" id="PF25907"/>
    </source>
</evidence>
<dbReference type="Pfam" id="PF25907">
    <property type="entry name" value="DUF7962"/>
    <property type="match status" value="1"/>
</dbReference>
<dbReference type="InterPro" id="IPR058268">
    <property type="entry name" value="DUF7962"/>
</dbReference>
<dbReference type="CDD" id="cd00299">
    <property type="entry name" value="GST_C_family"/>
    <property type="match status" value="1"/>
</dbReference>
<gene>
    <name evidence="3" type="ORF">ZT1A5_G2481</name>
</gene>
<dbReference type="InterPro" id="IPR036282">
    <property type="entry name" value="Glutathione-S-Trfase_C_sf"/>
</dbReference>
<evidence type="ECO:0000313" key="3">
    <source>
        <dbReference type="EMBL" id="SMY21045.1"/>
    </source>
</evidence>
<dbReference type="Gene3D" id="3.40.30.110">
    <property type="match status" value="2"/>
</dbReference>
<accession>A0A1Y6L9Q2</accession>
<evidence type="ECO:0000313" key="4">
    <source>
        <dbReference type="Proteomes" id="UP000215453"/>
    </source>
</evidence>